<feature type="compositionally biased region" description="Basic and acidic residues" evidence="8">
    <location>
        <begin position="4889"/>
        <end position="4907"/>
    </location>
</feature>
<protein>
    <submittedName>
        <fullName evidence="11">Ig-like domain-containing protein</fullName>
    </submittedName>
</protein>
<evidence type="ECO:0000256" key="4">
    <source>
        <dbReference type="ARBA" id="ARBA00022729"/>
    </source>
</evidence>
<dbReference type="Pfam" id="PF17963">
    <property type="entry name" value="Big_9"/>
    <property type="match status" value="40"/>
</dbReference>
<evidence type="ECO:0000313" key="12">
    <source>
        <dbReference type="Proteomes" id="UP001221838"/>
    </source>
</evidence>
<dbReference type="Gene3D" id="4.10.1080.10">
    <property type="entry name" value="TSP type-3 repeat"/>
    <property type="match status" value="1"/>
</dbReference>
<dbReference type="Gene3D" id="3.30.1330.60">
    <property type="entry name" value="OmpA-like domain"/>
    <property type="match status" value="1"/>
</dbReference>
<feature type="compositionally biased region" description="Acidic residues" evidence="8">
    <location>
        <begin position="4370"/>
        <end position="4379"/>
    </location>
</feature>
<dbReference type="SUPFAM" id="SSF103088">
    <property type="entry name" value="OmpA-like"/>
    <property type="match status" value="1"/>
</dbReference>
<feature type="compositionally biased region" description="Acidic residues" evidence="8">
    <location>
        <begin position="4908"/>
        <end position="4918"/>
    </location>
</feature>
<keyword evidence="6 7" id="KW-0472">Membrane</keyword>
<gene>
    <name evidence="11" type="ORF">POL68_14000</name>
</gene>
<evidence type="ECO:0000256" key="1">
    <source>
        <dbReference type="ARBA" id="ARBA00004370"/>
    </source>
</evidence>
<dbReference type="RefSeq" id="WP_272146129.1">
    <property type="nucleotide sequence ID" value="NZ_JAQNDM010000002.1"/>
</dbReference>
<feature type="compositionally biased region" description="Basic and acidic residues" evidence="8">
    <location>
        <begin position="4238"/>
        <end position="4259"/>
    </location>
</feature>
<evidence type="ECO:0000256" key="2">
    <source>
        <dbReference type="ARBA" id="ARBA00004613"/>
    </source>
</evidence>
<dbReference type="InterPro" id="IPR006665">
    <property type="entry name" value="OmpA-like"/>
</dbReference>
<feature type="signal peptide" evidence="9">
    <location>
        <begin position="1"/>
        <end position="28"/>
    </location>
</feature>
<keyword evidence="3" id="KW-0964">Secreted</keyword>
<evidence type="ECO:0000256" key="6">
    <source>
        <dbReference type="ARBA" id="ARBA00023136"/>
    </source>
</evidence>
<feature type="domain" description="OmpA-like" evidence="10">
    <location>
        <begin position="4952"/>
        <end position="5070"/>
    </location>
</feature>
<name>A0ABT5D7F2_9BACT</name>
<dbReference type="InterPro" id="IPR006664">
    <property type="entry name" value="OMP_bac"/>
</dbReference>
<feature type="chain" id="PRO_5046193045" evidence="9">
    <location>
        <begin position="29"/>
        <end position="5079"/>
    </location>
</feature>
<evidence type="ECO:0000313" key="11">
    <source>
        <dbReference type="EMBL" id="MDC0709579.1"/>
    </source>
</evidence>
<evidence type="ECO:0000256" key="5">
    <source>
        <dbReference type="ARBA" id="ARBA00022837"/>
    </source>
</evidence>
<feature type="compositionally biased region" description="Basic and acidic residues" evidence="8">
    <location>
        <begin position="4849"/>
        <end position="4859"/>
    </location>
</feature>
<feature type="region of interest" description="Disordered" evidence="8">
    <location>
        <begin position="4816"/>
        <end position="4943"/>
    </location>
</feature>
<evidence type="ECO:0000256" key="7">
    <source>
        <dbReference type="PROSITE-ProRule" id="PRU00473"/>
    </source>
</evidence>
<keyword evidence="4 9" id="KW-0732">Signal</keyword>
<proteinExistence type="predicted"/>
<dbReference type="CDD" id="cd07185">
    <property type="entry name" value="OmpA_C-like"/>
    <property type="match status" value="1"/>
</dbReference>
<dbReference type="InterPro" id="IPR028974">
    <property type="entry name" value="TSP_type-3_rpt"/>
</dbReference>
<feature type="compositionally biased region" description="Basic and acidic residues" evidence="8">
    <location>
        <begin position="4393"/>
        <end position="4413"/>
    </location>
</feature>
<dbReference type="EMBL" id="JAQNDM010000002">
    <property type="protein sequence ID" value="MDC0709579.1"/>
    <property type="molecule type" value="Genomic_DNA"/>
</dbReference>
<evidence type="ECO:0000259" key="10">
    <source>
        <dbReference type="PROSITE" id="PS51123"/>
    </source>
</evidence>
<dbReference type="PRINTS" id="PR01021">
    <property type="entry name" value="OMPADOMAIN"/>
</dbReference>
<feature type="compositionally biased region" description="Polar residues" evidence="8">
    <location>
        <begin position="4340"/>
        <end position="4351"/>
    </location>
</feature>
<dbReference type="InterPro" id="IPR017756">
    <property type="entry name" value="TM_Gly-Cys-Arg_CS"/>
</dbReference>
<dbReference type="InterPro" id="IPR036737">
    <property type="entry name" value="OmpA-like_sf"/>
</dbReference>
<comment type="subcellular location">
    <subcellularLocation>
        <location evidence="1">Membrane</location>
    </subcellularLocation>
    <subcellularLocation>
        <location evidence="2">Secreted</location>
    </subcellularLocation>
</comment>
<dbReference type="Gene3D" id="2.60.40.2810">
    <property type="match status" value="40"/>
</dbReference>
<dbReference type="PROSITE" id="PS51123">
    <property type="entry name" value="OMPA_2"/>
    <property type="match status" value="1"/>
</dbReference>
<dbReference type="Pfam" id="PF00691">
    <property type="entry name" value="OmpA"/>
    <property type="match status" value="1"/>
</dbReference>
<dbReference type="Proteomes" id="UP001221838">
    <property type="component" value="Unassembled WGS sequence"/>
</dbReference>
<feature type="region of interest" description="Disordered" evidence="8">
    <location>
        <begin position="4138"/>
        <end position="4458"/>
    </location>
</feature>
<dbReference type="InterPro" id="IPR059100">
    <property type="entry name" value="TSP3_bac"/>
</dbReference>
<organism evidence="11 12">
    <name type="scientific">Stigmatella ashevillensis</name>
    <dbReference type="NCBI Taxonomy" id="2995309"/>
    <lineage>
        <taxon>Bacteria</taxon>
        <taxon>Pseudomonadati</taxon>
        <taxon>Myxococcota</taxon>
        <taxon>Myxococcia</taxon>
        <taxon>Myxococcales</taxon>
        <taxon>Cystobacterineae</taxon>
        <taxon>Archangiaceae</taxon>
        <taxon>Stigmatella</taxon>
    </lineage>
</organism>
<feature type="compositionally biased region" description="Basic and acidic residues" evidence="8">
    <location>
        <begin position="4354"/>
        <end position="4369"/>
    </location>
</feature>
<dbReference type="SUPFAM" id="SSF103647">
    <property type="entry name" value="TSP type-3 repeat"/>
    <property type="match status" value="1"/>
</dbReference>
<feature type="compositionally biased region" description="Acidic residues" evidence="8">
    <location>
        <begin position="4825"/>
        <end position="4845"/>
    </location>
</feature>
<sequence length="5079" mass="518496">MGSSEPFLRNTSFRPLLALLLVSALGLACGPDEFSADDASARGAVSAQPLLVPRVETVPDYWRVAPDVHVQPMLAGPANLRVTLLDSADPIAEGALVVYSIDVQNLGPNPAENVSVAVNLPTQSFFQSFTPPTGWSCNTLGNIHVWTCTAATFGVNVSQSIKFTMMAPFQDDVLMLSSATISSATSTDPTPGDNTSSQETVVGQNDAPVNKLPVPVAQTMDEDTELVFSGTNKTISTSDVDVFNRNLRVTLAANQGVTTLSGIAGLTFLGGDGTADAAMSFEGKLVDINAALNGLKYKPKANFYGSASLVITTLDLKNSGLGNVLSDNDVIPITVKDINDPPDAVDDVVGVPGDSTNYPINVLANDTYLPDSPETLTITAVTQPSSGSVTFTATGVSYTSAPGFQGTTTFTYTIADGRGGTDTATVTVSVGQPNQPPTATSDSFTVLEDSAATAMDVLANDTTAPDVGETLSVVAVTQPANGTVTFTPTNVSFKPTADFEGVTTFSYTASDGRGGTATATVTVTVTPVNDPVHATNDAFTVEEDSIDNVLNVLANDSSAPDLGETLTVTAVTQPSRGVVTLVGGVVRYSPPLNYAGTTSFTYTMTDGNGSSATATVNLTITPVNDPPDAVDDAYTVLEDSGLTTFNVLANDLVGPELGETLSIVAVTQPANGTVTFTAGNVRFTPTANFAGVTTFTYTASDGNGGTDIATVTVTVTNVNDPPDAVNDSFTVDQQSSSTVLDVLANDTSAPDTGETLSVTAVTQPANGSVTFTATGVTFSPAAGFRGLTTFTYTISDGNGGTDTATVTVTVADVNDPPTANDDAFSVIEDSAFTDLDVLANDTTAPDVGETLAISAVTQPANGSVNFSSTKARFRPAANFHGTTTFTYTASDGRGGTDTATVTVTVTPVNDPPTAVNDAFTVDEHSTSTVLDVLANDSFAPDTGETLSVTAVTQPANGTVTFTATGVTFSPATGFRGTTTFTYTISDGNGGTSTATVTVTVSDVNDPPTANDDAFTVLEDSAATVVDVMANDTAEPDVGETLFVSAVTQPANGTVTLNGTTVRFRPTANFFGVTTFTYTLSDNRGGTDTATVTMTVTPVNDPPTAKNDAFTVAESSGATAMDVLANDSFAPDTGETLTVTAVTQPASGTVTFTATGVSFTPAANYNGTVTFTYTISDGNGGTATATVTVTVTPVNDPPVANDDAYTVLEDSAATVFNVLVNDTTAPDTGETLTVSAVTQPANGTVTFTATNVSFTPAANFHGTTTFTYTASDGNGGTDTATVTVTVTPVNDPPDAVDDAVSVVEDSGATALDVLANDTFAPDTGETLSVKSVTQPTQGSVTLSAGVVRYAPPANYNGTTTFTYTISDGNGGSDTATVTVTVTPVNDPPTAVDDSYTVAENSGATVFNVLLNDTTAPDTGETLTVSGVTQPAHGTVTFTAADVSFTPTPGFSGTTTFTYTVSDGNGGSRTAIVTVTVTNVNDPPVAQDDSFTVLEDSGATPLDVLANDTTLPDTGETLTITGVTQPANGTVTSTTSVVRFTPAPNYNGTTTFTYTVSDGNGGTATATVTVTVTPVNDPPDAVNDSYTVMDTAGTTVLDVLANDTFAPDTGETLTVTAVTQPANGTVTFTATGVSFTPSPGFQSTTTFTYTISDGNGGTDTATVTVRVVAQNNPPVARNDSFTVAEDSGATVLNVLANDTAAPDVGEVLSVTAVTQPANGTVTFTAANASYTPPANYNGTVTFTYTISDGNGGTATATVTVTVTPVNDPPVAEDDAYTVLEDSGATALDVLANDTLAPDVGETLSIVAVTQPANGTVVLSGGVARFTPAANFSGTTTFTYTVSDGNGGSDTATVTVTVTPVNDPPDAVNDSYTVAEDSAATVLEVLANDTTLPDTGETLLLTAVTQPANGTVILGTGNVSYTPPANYNGTTTFTYTVSDGNGGTDTATVTVTVTPVNDPPAAEDDAFTVAENSGATALDVLANDTLAPDVGETLSIAAVTQPANGTVVLSGGVLRFTPATNYSGTTTFTYTVSDGNGGTDTATVTVTVTPVNHPPDARNDNFIVAENSGATVLNVLANDTTTPDTGETLTITAVTQPANGTVTFTAGDVSFTPAANFNGTTTFTYTVSDGNGGTDTANVTVTVTPVNDPPVAEDDAYTVAEDSGFTTLDVLANDTTAPDTGETLSVIAVTLPAHGSVTLSAGVVRFRPEANFNGTTTFTYTVSDGNGGTDIATVTMTVTPVNDPPRAVNDSFTVAEDSGATPLDVLANDTTAPDTGETLTIIAVTQPGGGTVTFTPANVSFTPAANFFGTTAFTYTISDGNGGTATATVTLNVSPVNDPPTATNDAYSVAEDSGTTVLNVLANDSSAPEAGETLTITVVTQPAEGVVTFTPGNVSYTPPANYYGVTSFTYTISDGNGGTATATVTVTVTPVNDLPVANDDSFSVEENSGATALDVLANDTTAPDIGETLTITGVTQPTNGSATLTDGVVRFTPATDFNGTTSFVYTVSDGNGGTDTATVTVVVGGSNHRPTAEDDSYTVAEDSGATELDVLANDTTAPDTGETLTIVAVTQPTRGMVTFTAGKVSYTPPDNYFGATTFTYTVSDGNGGTDTANVTMTVTPVNDPPTANDDAITVAEDSGATVVEVLANDSTSPETGESLRVTAVTPSAHGTVTFTSENVSFTPAANYYGTTSFTYTVTDGGGASDEATVTVTVTPVNDPPDAVNDTFTMSEDLGTTPLDVLANDTFAPDTGETLAITEVTQPANGTVSFTATEVTFTPDIGFRGTTSFTYTISDGNGGTDTATVTVTVTPVNRPPTASDDAFTVAEDSGATELDVLVNDSTAPDLGETLSVAAVTQPAQGTVAIVADKVSYTPPANFFGTTSFTYTASDGRGGTDTATVVVTVTPVNDPPVANDDSFTVAANSGPTALNVLINDTITPDVGETLRVTAVTQPANGTVTFTAGNVSFTPAANFNGPTTFTYTISDGNGGTATATVTVIVGGTNKPPTANDDSFTVVEDSGATALDVLVNDTTAPDTGETLSILSVTQPANATVTIAANKVSFTPAANYNGITSFTYTVSDGNGGTDTALVTVSVTPVNDPPTANDDAFSVLEDSGFTVLDVRTNDTAEPDTGETLAVTAVTQPTNGQVTLITGTVRFRPVTNYNGTTTFTYTVSDGNGGTDTATVTVTVTPVNDPPTAVNDSFTVAEDSVATVLDVLANDRIAPDVGETLAVTSVTQPANGTVTFTAANVSFTPAANFNGSTSFAYTISDGNGGTATGTVTVTVTPVNDPPTANDDAFTVAKNSTATLLDVLLNDTAAPDVGETLTVASVTPPASGTVALTGGGVSFTPAPNFEGSTTFTYTVSDGHGGTDSATVTVTVEGANNPPVANDDAYTVAEDSAATEFNVLANDTFAPDVGETLTVSAVTQPTHGTVTFTATNVSFTPEANFNGTTVFTYTVSDGNGGVDSAAVTVTVTPVNDPPVANNDSFTVAEGTTAIQLNVLANDTAAPDTGETLTVTAVTQPVNGVVGLTGGLVRFTPTTGFNGTTSFTYTISDGNGGTATATVTVTVTPVNDPPDAVNDTFTVAEDSGTAVLDVLANDTSAPDVGETLTVTGVTQPAHGTASQSGGLVRFTPEANFHGVTVFSYTISDGNGGTDTATVTVTVTPVNDPPTAVNDSFRVAENSAASVLDVLLNDTFAPDEGETLTVTSVTQPANGTVELTGGVVSFTPAANFSGTTSFDYEISDGNGGTDTATVTVVVSGSNNPPAANDDSFTVNENSGPTVLDVLANDSFAPDTGETLTIIGVTQPAHGSVTFTTENVTFTPAVNYYGTTTFLYTISDGNGGRDQARVTVTVTPLNRPPDAVDDLFVVVTGSTSNALDVLANDTTAPDVGETLTITAVTQPTIGGGVGFTSSRVTFNATPGFTGTTSFTYTVSDGRGGTDTATVTVQVRPVNNPPTANDDSFNVPEDSDAVALEVLGNDSAAPDAGETLVVTAVTQPAHGTVTLMDGTVRFTPEANYNGTTTFTYTVSDGNGGSDTATVTVTVTPVNDPPTANDDTFVVDAGSGPTPLDVLANDTAEPDTGETLSIVSVTQPSPSQGLVAFTASGVSFTPSATFSATTFTYTISDGNGGTDTATVTVTAPLPPGDSDGDGLTDELEAKLGTDPMDDDTDDDGLMDGSEDANLNGVVDADETSPLVFDTDEDGLSDGLELGLAVPEGSNTDLSKFQADADPSTKTDPLNQDTDRGGVFDGIEDRNHNGRVDPGDLNPLDPSDDRDGDRDGVDYDREVQVGTDPFDNDSDDDGVPDGADGLEDTDGDGRINALDEDSDNDGILDGTERGVTAATAPSGTDKSSPNFRADIDPLTKTDPHKADTDGDGLPDGVEDADHSGSFDEGETDPTKVDTDGDRLSDGDEDKNHSGTVDPGETDPRKADTDQGGVDDGDELEIGSNPLDGSDDFLVGGSGCGSTGTSSLVPLALLLGLPLLRRRRQGQGSRQSALAGVWGVMAVLGGLGSLPAEAQSISPVSTSDKIDAQQYKPAPGLHDLLGLHSARVGRHLDWNVGVSVSYAKDPLTITHPVTDKVVYKLVASQLTVDLMGAIALRDRFELGVALPITSQTSSPPSDTRQDFQGADSTGLGNLRLVPKAHLLSRESLDLGVALPIHLPTGSSDFRGGPFSVHPRVLGEWRHGSGTRVLANLGFALRPKEQLRNLSVSNEFTYGVGAEVPFGKLTVGGSLAGALGLGQEGAEERPLELLAVVKYRFLNAFDAHVGGGPGFTRGYGTPEFRIVAGVSNWSLGGRKAPASKPVEPPVEPPVAVLKQEPVPVCPQGPEDLDGFQDEDGCADPDNDGDGILDASDKCPNEPETKNGFQDEDGCPDVAPPPPPVDTDGDGLTDDVDRCPTEPEDKDGFRDEDGCPDPDNDQDGVADASDKCPNEPETINGVNDEDGCPDKGKVKVLVEREKIVILDKIFFTSKMNVILPKSFSLLKQVAQVLKAHPEIEKIRVEGYTDDQGADEENLRLSERRAKAVLERLVQEGVEAERLESVGFGEARPVASNKTSKGRDNNRRVEFSVVKVKPLEVERPAP</sequence>
<dbReference type="PANTHER" id="PTHR34720:SF9">
    <property type="entry name" value="BLR4714 PROTEIN"/>
    <property type="match status" value="1"/>
</dbReference>
<accession>A0ABT5D7F2</accession>
<feature type="compositionally biased region" description="Acidic residues" evidence="8">
    <location>
        <begin position="4161"/>
        <end position="4176"/>
    </location>
</feature>
<evidence type="ECO:0000256" key="9">
    <source>
        <dbReference type="SAM" id="SignalP"/>
    </source>
</evidence>
<dbReference type="PANTHER" id="PTHR34720">
    <property type="entry name" value="MICROCYSTIN DEPENDENT PROTEIN"/>
    <property type="match status" value="1"/>
</dbReference>
<evidence type="ECO:0000256" key="3">
    <source>
        <dbReference type="ARBA" id="ARBA00022525"/>
    </source>
</evidence>
<dbReference type="Pfam" id="PF18884">
    <property type="entry name" value="TSP3_bac"/>
    <property type="match status" value="2"/>
</dbReference>
<keyword evidence="12" id="KW-1185">Reference proteome</keyword>
<feature type="compositionally biased region" description="Acidic residues" evidence="8">
    <location>
        <begin position="4291"/>
        <end position="4311"/>
    </location>
</feature>
<comment type="caution">
    <text evidence="11">The sequence shown here is derived from an EMBL/GenBank/DDBJ whole genome shotgun (WGS) entry which is preliminary data.</text>
</comment>
<evidence type="ECO:0000256" key="8">
    <source>
        <dbReference type="SAM" id="MobiDB-lite"/>
    </source>
</evidence>
<reference evidence="11 12" key="1">
    <citation type="submission" date="2022-11" db="EMBL/GenBank/DDBJ databases">
        <title>Minimal conservation of predation-associated metabolite biosynthetic gene clusters underscores biosynthetic potential of Myxococcota including descriptions for ten novel species: Archangium lansinium sp. nov., Myxococcus landrumus sp. nov., Nannocystis bai.</title>
        <authorList>
            <person name="Ahearne A."/>
            <person name="Stevens C."/>
            <person name="Dowd S."/>
        </authorList>
    </citation>
    <scope>NUCLEOTIDE SEQUENCE [LARGE SCALE GENOMIC DNA]</scope>
    <source>
        <strain evidence="11 12">NCWAL01</strain>
    </source>
</reference>
<feature type="compositionally biased region" description="Polar residues" evidence="8">
    <location>
        <begin position="188"/>
        <end position="203"/>
    </location>
</feature>
<feature type="region of interest" description="Disordered" evidence="8">
    <location>
        <begin position="182"/>
        <end position="209"/>
    </location>
</feature>
<dbReference type="NCBIfam" id="NF012211">
    <property type="entry name" value="tand_rpt_95"/>
    <property type="match status" value="39"/>
</dbReference>
<keyword evidence="5" id="KW-0106">Calcium</keyword>
<dbReference type="NCBIfam" id="TIGR03382">
    <property type="entry name" value="GC_trans_RRR"/>
    <property type="match status" value="1"/>
</dbReference>
<feature type="compositionally biased region" description="Basic and acidic residues" evidence="8">
    <location>
        <begin position="4268"/>
        <end position="4284"/>
    </location>
</feature>